<organism evidence="2 3">
    <name type="scientific">Halogeometricum rufum</name>
    <dbReference type="NCBI Taxonomy" id="553469"/>
    <lineage>
        <taxon>Archaea</taxon>
        <taxon>Methanobacteriati</taxon>
        <taxon>Methanobacteriota</taxon>
        <taxon>Stenosarchaea group</taxon>
        <taxon>Halobacteria</taxon>
        <taxon>Halobacteriales</taxon>
        <taxon>Haloferacaceae</taxon>
        <taxon>Halogeometricum</taxon>
    </lineage>
</organism>
<dbReference type="InterPro" id="IPR045466">
    <property type="entry name" value="DUF6498"/>
</dbReference>
<feature type="transmembrane region" description="Helical" evidence="1">
    <location>
        <begin position="180"/>
        <end position="205"/>
    </location>
</feature>
<dbReference type="EMBL" id="FOYT01000002">
    <property type="protein sequence ID" value="SFR59853.1"/>
    <property type="molecule type" value="Genomic_DNA"/>
</dbReference>
<feature type="transmembrane region" description="Helical" evidence="1">
    <location>
        <begin position="211"/>
        <end position="233"/>
    </location>
</feature>
<accession>A0A1I6HZI1</accession>
<evidence type="ECO:0000313" key="3">
    <source>
        <dbReference type="Proteomes" id="UP000198531"/>
    </source>
</evidence>
<sequence length="260" mass="28702">MSARRNETLGTLAFAPTLLSNLLPVVGIVALDWRIVEVLATYWLELGTTLLVYGVAALFARRPVVLDGRTLFLPGVSNDTERHEKWDRAPNPVELPGPLPPVYPRNARLVRLSFVWGFGFLAFPLYAEPKLIADALSPALVLTALAMVASHVDQLRREFFGERRYEEMSAHMVLEVPGRLLFFVICYLALVGACGIVLALLAVGVADSNTVVVPAFETELAATTVVVVGMLLVEWSRFRAEHDPESSGFATWFLPDDPRE</sequence>
<dbReference type="RefSeq" id="WP_089808410.1">
    <property type="nucleotide sequence ID" value="NZ_FOYT01000002.1"/>
</dbReference>
<dbReference type="Pfam" id="PF20108">
    <property type="entry name" value="DUF6498"/>
    <property type="match status" value="1"/>
</dbReference>
<feature type="transmembrane region" description="Helical" evidence="1">
    <location>
        <begin position="12"/>
        <end position="36"/>
    </location>
</feature>
<proteinExistence type="predicted"/>
<keyword evidence="3" id="KW-1185">Reference proteome</keyword>
<dbReference type="Proteomes" id="UP000198531">
    <property type="component" value="Unassembled WGS sequence"/>
</dbReference>
<dbReference type="STRING" id="553469.SAMN04487947_2685"/>
<evidence type="ECO:0000313" key="2">
    <source>
        <dbReference type="EMBL" id="SFR59853.1"/>
    </source>
</evidence>
<dbReference type="AlphaFoldDB" id="A0A1I6HZI1"/>
<protein>
    <submittedName>
        <fullName evidence="2">Uncharacterized protein</fullName>
    </submittedName>
</protein>
<keyword evidence="1" id="KW-0472">Membrane</keyword>
<name>A0A1I6HZI1_9EURY</name>
<keyword evidence="1" id="KW-0812">Transmembrane</keyword>
<keyword evidence="1" id="KW-1133">Transmembrane helix</keyword>
<feature type="transmembrane region" description="Helical" evidence="1">
    <location>
        <begin position="42"/>
        <end position="60"/>
    </location>
</feature>
<dbReference type="OrthoDB" id="169315at2157"/>
<reference evidence="3" key="1">
    <citation type="submission" date="2016-10" db="EMBL/GenBank/DDBJ databases">
        <authorList>
            <person name="Varghese N."/>
            <person name="Submissions S."/>
        </authorList>
    </citation>
    <scope>NUCLEOTIDE SEQUENCE [LARGE SCALE GENOMIC DNA]</scope>
    <source>
        <strain evidence="3">CGMCC 1.7736</strain>
    </source>
</reference>
<gene>
    <name evidence="2" type="ORF">SAMN04487947_2685</name>
</gene>
<evidence type="ECO:0000256" key="1">
    <source>
        <dbReference type="SAM" id="Phobius"/>
    </source>
</evidence>